<dbReference type="PANTHER" id="PTHR12598">
    <property type="entry name" value="COPPER HOMEOSTASIS PROTEIN CUTC"/>
    <property type="match status" value="1"/>
</dbReference>
<proteinExistence type="inferred from homology"/>
<organism evidence="3 4">
    <name type="scientific">Namhaeicola litoreus</name>
    <dbReference type="NCBI Taxonomy" id="1052145"/>
    <lineage>
        <taxon>Bacteria</taxon>
        <taxon>Pseudomonadati</taxon>
        <taxon>Bacteroidota</taxon>
        <taxon>Flavobacteriia</taxon>
        <taxon>Flavobacteriales</taxon>
        <taxon>Flavobacteriaceae</taxon>
        <taxon>Namhaeicola</taxon>
    </lineage>
</organism>
<keyword evidence="4" id="KW-1185">Reference proteome</keyword>
<sequence>MIFEVCTENLLGAELAAKFKAKRIELCSGISLGGLTPSIGCIKQCVEFGKVEVHVLIRPRAGGFFYSKEEVEIIQTDIITAANIGAQGVVFGVLDENNEVSFLNKTLLELAKTHNLQVTFHRAFDVVSNMKIAIEKIIEMGFDRVLTSGLKENVFLGLENLAYLVEHYGCQIEIMAGGGVNHVNAKKIASVGIKNLHFTSHKELEYNFPGFGPTYIPNENKISKITSLF</sequence>
<evidence type="ECO:0000256" key="2">
    <source>
        <dbReference type="HAMAP-Rule" id="MF_00795"/>
    </source>
</evidence>
<dbReference type="HAMAP" id="MF_00795">
    <property type="entry name" value="CutC"/>
    <property type="match status" value="1"/>
</dbReference>
<comment type="caution">
    <text evidence="2">Once thought to be involved in copper homeostasis, experiments in E.coli have shown this is not the case.</text>
</comment>
<gene>
    <name evidence="2" type="primary">cutC</name>
    <name evidence="3" type="ORF">ACFQ39_12915</name>
</gene>
<dbReference type="EMBL" id="JBHTMY010000003">
    <property type="protein sequence ID" value="MFD1316520.1"/>
    <property type="molecule type" value="Genomic_DNA"/>
</dbReference>
<dbReference type="Proteomes" id="UP001597201">
    <property type="component" value="Unassembled WGS sequence"/>
</dbReference>
<keyword evidence="2" id="KW-0963">Cytoplasm</keyword>
<dbReference type="PANTHER" id="PTHR12598:SF0">
    <property type="entry name" value="COPPER HOMEOSTASIS PROTEIN CUTC HOMOLOG"/>
    <property type="match status" value="1"/>
</dbReference>
<dbReference type="InterPro" id="IPR005627">
    <property type="entry name" value="CutC-like"/>
</dbReference>
<dbReference type="Pfam" id="PF03932">
    <property type="entry name" value="CutC"/>
    <property type="match status" value="1"/>
</dbReference>
<evidence type="ECO:0000313" key="3">
    <source>
        <dbReference type="EMBL" id="MFD1316520.1"/>
    </source>
</evidence>
<name>A0ABW3Y520_9FLAO</name>
<comment type="similarity">
    <text evidence="1 2">Belongs to the CutC family.</text>
</comment>
<accession>A0ABW3Y520</accession>
<dbReference type="Gene3D" id="3.20.20.380">
    <property type="entry name" value="Copper homeostasis (CutC) domain"/>
    <property type="match status" value="1"/>
</dbReference>
<dbReference type="RefSeq" id="WP_377179577.1">
    <property type="nucleotide sequence ID" value="NZ_JBHTMY010000003.1"/>
</dbReference>
<comment type="subcellular location">
    <subcellularLocation>
        <location evidence="2">Cytoplasm</location>
    </subcellularLocation>
</comment>
<evidence type="ECO:0000313" key="4">
    <source>
        <dbReference type="Proteomes" id="UP001597201"/>
    </source>
</evidence>
<protein>
    <recommendedName>
        <fullName evidence="2">PF03932 family protein CutC</fullName>
    </recommendedName>
</protein>
<dbReference type="SUPFAM" id="SSF110395">
    <property type="entry name" value="CutC-like"/>
    <property type="match status" value="1"/>
</dbReference>
<comment type="caution">
    <text evidence="3">The sequence shown here is derived from an EMBL/GenBank/DDBJ whole genome shotgun (WGS) entry which is preliminary data.</text>
</comment>
<reference evidence="4" key="1">
    <citation type="journal article" date="2019" name="Int. J. Syst. Evol. Microbiol.">
        <title>The Global Catalogue of Microorganisms (GCM) 10K type strain sequencing project: providing services to taxonomists for standard genome sequencing and annotation.</title>
        <authorList>
            <consortium name="The Broad Institute Genomics Platform"/>
            <consortium name="The Broad Institute Genome Sequencing Center for Infectious Disease"/>
            <person name="Wu L."/>
            <person name="Ma J."/>
        </authorList>
    </citation>
    <scope>NUCLEOTIDE SEQUENCE [LARGE SCALE GENOMIC DNA]</scope>
    <source>
        <strain evidence="4">CCUG 61485</strain>
    </source>
</reference>
<evidence type="ECO:0000256" key="1">
    <source>
        <dbReference type="ARBA" id="ARBA00007768"/>
    </source>
</evidence>
<dbReference type="InterPro" id="IPR036822">
    <property type="entry name" value="CutC-like_dom_sf"/>
</dbReference>